<keyword evidence="2" id="KW-1185">Reference proteome</keyword>
<accession>M2NLE0</accession>
<feature type="non-terminal residue" evidence="1">
    <location>
        <position position="92"/>
    </location>
</feature>
<dbReference type="HOGENOM" id="CLU_2418931_0_0_1"/>
<dbReference type="Proteomes" id="UP000011761">
    <property type="component" value="Unassembled WGS sequence"/>
</dbReference>
<dbReference type="EMBL" id="KB445551">
    <property type="protein sequence ID" value="EMC99970.1"/>
    <property type="molecule type" value="Genomic_DNA"/>
</dbReference>
<name>M2NLE0_BAUPA</name>
<evidence type="ECO:0000313" key="1">
    <source>
        <dbReference type="EMBL" id="EMC99970.1"/>
    </source>
</evidence>
<protein>
    <submittedName>
        <fullName evidence="1">Uncharacterized protein</fullName>
    </submittedName>
</protein>
<gene>
    <name evidence="1" type="ORF">BAUCODRAFT_30396</name>
</gene>
<dbReference type="AlphaFoldDB" id="M2NLE0"/>
<organism evidence="1 2">
    <name type="scientific">Baudoinia panamericana (strain UAMH 10762)</name>
    <name type="common">Angels' share fungus</name>
    <name type="synonym">Baudoinia compniacensis (strain UAMH 10762)</name>
    <dbReference type="NCBI Taxonomy" id="717646"/>
    <lineage>
        <taxon>Eukaryota</taxon>
        <taxon>Fungi</taxon>
        <taxon>Dikarya</taxon>
        <taxon>Ascomycota</taxon>
        <taxon>Pezizomycotina</taxon>
        <taxon>Dothideomycetes</taxon>
        <taxon>Dothideomycetidae</taxon>
        <taxon>Mycosphaerellales</taxon>
        <taxon>Teratosphaeriaceae</taxon>
        <taxon>Baudoinia</taxon>
    </lineage>
</organism>
<evidence type="ECO:0000313" key="2">
    <source>
        <dbReference type="Proteomes" id="UP000011761"/>
    </source>
</evidence>
<dbReference type="RefSeq" id="XP_007673024.1">
    <property type="nucleotide sequence ID" value="XM_007674834.1"/>
</dbReference>
<dbReference type="GeneID" id="19111216"/>
<reference evidence="1 2" key="1">
    <citation type="journal article" date="2012" name="PLoS Pathog.">
        <title>Diverse lifestyles and strategies of plant pathogenesis encoded in the genomes of eighteen Dothideomycetes fungi.</title>
        <authorList>
            <person name="Ohm R.A."/>
            <person name="Feau N."/>
            <person name="Henrissat B."/>
            <person name="Schoch C.L."/>
            <person name="Horwitz B.A."/>
            <person name="Barry K.W."/>
            <person name="Condon B.J."/>
            <person name="Copeland A.C."/>
            <person name="Dhillon B."/>
            <person name="Glaser F."/>
            <person name="Hesse C.N."/>
            <person name="Kosti I."/>
            <person name="LaButti K."/>
            <person name="Lindquist E.A."/>
            <person name="Lucas S."/>
            <person name="Salamov A.A."/>
            <person name="Bradshaw R.E."/>
            <person name="Ciuffetti L."/>
            <person name="Hamelin R.C."/>
            <person name="Kema G.H.J."/>
            <person name="Lawrence C."/>
            <person name="Scott J.A."/>
            <person name="Spatafora J.W."/>
            <person name="Turgeon B.G."/>
            <person name="de Wit P.J.G.M."/>
            <person name="Zhong S."/>
            <person name="Goodwin S.B."/>
            <person name="Grigoriev I.V."/>
        </authorList>
    </citation>
    <scope>NUCLEOTIDE SEQUENCE [LARGE SCALE GENOMIC DNA]</scope>
    <source>
        <strain evidence="1 2">UAMH 10762</strain>
    </source>
</reference>
<sequence length="92" mass="10298">MRACEAAYRVEKAFSLLKDCSWLGHVIAMTFAQDKQGWAEGGTSSERFTQLDWCRAMFYLSCENLPGSCCCAGSSMLSVVWQLREHCWAAAC</sequence>
<dbReference type="KEGG" id="bcom:BAUCODRAFT_30396"/>
<proteinExistence type="predicted"/>